<protein>
    <submittedName>
        <fullName evidence="1">Uncharacterized protein</fullName>
    </submittedName>
</protein>
<gene>
    <name evidence="1" type="ORF">F0P96_03555</name>
</gene>
<keyword evidence="2" id="KW-1185">Reference proteome</keyword>
<evidence type="ECO:0000313" key="1">
    <source>
        <dbReference type="EMBL" id="KAA9339704.1"/>
    </source>
</evidence>
<comment type="caution">
    <text evidence="1">The sequence shown here is derived from an EMBL/GenBank/DDBJ whole genome shotgun (WGS) entry which is preliminary data.</text>
</comment>
<dbReference type="AlphaFoldDB" id="A0A7L4ZTU2"/>
<sequence length="314" mass="36600">MTGSDWRGVFLPRAKPVPAAILAGLPVAGYCCGYGEAWGRKLVLVLYVPFNIFGVLAIRMFTAIFKSNMKALITTILVIYHLVTFGQTKEKPNVYELPIPKALNECYSLLDRTMPDDEILLIKTLPEDSIYCNQSFRNGIDFFHAWKLYDGSRLTQYFNKIGLHESYSIYNTILVSYHRYLNKKDVRLEEQIKQYHAIQRKEEQEFLAKVKKDTLNGIYVPKDLKDCFIQLDKMLSENSKVEIKSLESKEETIKYHHDLGMTLRNAWGLWGGSRLSKYFLDKKVNHPDTMSALILAFYYDWLHNNNEGWRKWVQ</sequence>
<dbReference type="EMBL" id="VTWU01000001">
    <property type="protein sequence ID" value="KAA9339704.1"/>
    <property type="molecule type" value="Genomic_DNA"/>
</dbReference>
<dbReference type="Proteomes" id="UP000326380">
    <property type="component" value="Unassembled WGS sequence"/>
</dbReference>
<accession>A0A7L4ZTU2</accession>
<dbReference type="InterPro" id="IPR046744">
    <property type="entry name" value="DUF6794"/>
</dbReference>
<reference evidence="1 2" key="1">
    <citation type="submission" date="2019-09" db="EMBL/GenBank/DDBJ databases">
        <title>Genome sequence of Hymenobacter sp. M3.</title>
        <authorList>
            <person name="Srinivasan S."/>
        </authorList>
    </citation>
    <scope>NUCLEOTIDE SEQUENCE [LARGE SCALE GENOMIC DNA]</scope>
    <source>
        <strain evidence="1 2">M3</strain>
    </source>
</reference>
<organism evidence="1 2">
    <name type="scientific">Hymenobacter busanensis</name>
    <dbReference type="NCBI Taxonomy" id="2607656"/>
    <lineage>
        <taxon>Bacteria</taxon>
        <taxon>Pseudomonadati</taxon>
        <taxon>Bacteroidota</taxon>
        <taxon>Cytophagia</taxon>
        <taxon>Cytophagales</taxon>
        <taxon>Hymenobacteraceae</taxon>
        <taxon>Hymenobacter</taxon>
    </lineage>
</organism>
<evidence type="ECO:0000313" key="2">
    <source>
        <dbReference type="Proteomes" id="UP000326380"/>
    </source>
</evidence>
<proteinExistence type="predicted"/>
<name>A0A7L4ZTU2_9BACT</name>
<dbReference type="Pfam" id="PF20594">
    <property type="entry name" value="DUF6794"/>
    <property type="match status" value="2"/>
</dbReference>
<dbReference type="RefSeq" id="WP_151077352.1">
    <property type="nucleotide sequence ID" value="NZ_CP047647.1"/>
</dbReference>